<accession>A0A087UVA7</accession>
<dbReference type="PANTHER" id="PTHR46451">
    <property type="entry name" value="RAS-RESPONSIVE ELEMENT-BINDING PROTEIN 1"/>
    <property type="match status" value="1"/>
</dbReference>
<dbReference type="PROSITE" id="PS50157">
    <property type="entry name" value="ZINC_FINGER_C2H2_2"/>
    <property type="match status" value="2"/>
</dbReference>
<evidence type="ECO:0000256" key="3">
    <source>
        <dbReference type="ARBA" id="ARBA00022771"/>
    </source>
</evidence>
<dbReference type="GO" id="GO:0005634">
    <property type="term" value="C:nucleus"/>
    <property type="evidence" value="ECO:0007669"/>
    <property type="project" value="TreeGrafter"/>
</dbReference>
<evidence type="ECO:0000313" key="8">
    <source>
        <dbReference type="Proteomes" id="UP000054359"/>
    </source>
</evidence>
<feature type="domain" description="C2H2-type" evidence="6">
    <location>
        <begin position="43"/>
        <end position="70"/>
    </location>
</feature>
<gene>
    <name evidence="7" type="ORF">X975_05554</name>
</gene>
<keyword evidence="4" id="KW-0862">Zinc</keyword>
<evidence type="ECO:0000256" key="2">
    <source>
        <dbReference type="ARBA" id="ARBA00022737"/>
    </source>
</evidence>
<proteinExistence type="predicted"/>
<dbReference type="Pfam" id="PF00096">
    <property type="entry name" value="zf-C2H2"/>
    <property type="match status" value="1"/>
</dbReference>
<sequence length="99" mass="11687">MIYFSGTFSERMNSTFTQMHPVADVSTNFITRVKENNSFFEHYQCPMCSYTAAFYSILKRHILTHTGERPYKCSICHKGFTQKENLKRHMITLHKITLL</sequence>
<dbReference type="Gene3D" id="3.30.160.60">
    <property type="entry name" value="Classic Zinc Finger"/>
    <property type="match status" value="2"/>
</dbReference>
<keyword evidence="8" id="KW-1185">Reference proteome</keyword>
<feature type="domain" description="C2H2-type" evidence="6">
    <location>
        <begin position="71"/>
        <end position="94"/>
    </location>
</feature>
<keyword evidence="3 5" id="KW-0863">Zinc-finger</keyword>
<evidence type="ECO:0000313" key="7">
    <source>
        <dbReference type="EMBL" id="KFM81296.1"/>
    </source>
</evidence>
<keyword evidence="1" id="KW-0479">Metal-binding</keyword>
<dbReference type="GO" id="GO:0001228">
    <property type="term" value="F:DNA-binding transcription activator activity, RNA polymerase II-specific"/>
    <property type="evidence" value="ECO:0007669"/>
    <property type="project" value="TreeGrafter"/>
</dbReference>
<dbReference type="InterPro" id="IPR052795">
    <property type="entry name" value="RREB1"/>
</dbReference>
<dbReference type="InterPro" id="IPR036236">
    <property type="entry name" value="Znf_C2H2_sf"/>
</dbReference>
<dbReference type="EMBL" id="KK121827">
    <property type="protein sequence ID" value="KFM81296.1"/>
    <property type="molecule type" value="Genomic_DNA"/>
</dbReference>
<dbReference type="GO" id="GO:0000978">
    <property type="term" value="F:RNA polymerase II cis-regulatory region sequence-specific DNA binding"/>
    <property type="evidence" value="ECO:0007669"/>
    <property type="project" value="TreeGrafter"/>
</dbReference>
<reference evidence="7 8" key="1">
    <citation type="submission" date="2013-11" db="EMBL/GenBank/DDBJ databases">
        <title>Genome sequencing of Stegodyphus mimosarum.</title>
        <authorList>
            <person name="Bechsgaard J."/>
        </authorList>
    </citation>
    <scope>NUCLEOTIDE SEQUENCE [LARGE SCALE GENOMIC DNA]</scope>
</reference>
<dbReference type="SUPFAM" id="SSF57667">
    <property type="entry name" value="beta-beta-alpha zinc fingers"/>
    <property type="match status" value="1"/>
</dbReference>
<dbReference type="AlphaFoldDB" id="A0A087UVA7"/>
<dbReference type="STRING" id="407821.A0A087UVA7"/>
<dbReference type="GO" id="GO:0005694">
    <property type="term" value="C:chromosome"/>
    <property type="evidence" value="ECO:0007669"/>
    <property type="project" value="UniProtKB-ARBA"/>
</dbReference>
<dbReference type="OrthoDB" id="6435234at2759"/>
<dbReference type="GO" id="GO:0008270">
    <property type="term" value="F:zinc ion binding"/>
    <property type="evidence" value="ECO:0007669"/>
    <property type="project" value="UniProtKB-KW"/>
</dbReference>
<evidence type="ECO:0000256" key="5">
    <source>
        <dbReference type="PROSITE-ProRule" id="PRU00042"/>
    </source>
</evidence>
<keyword evidence="2" id="KW-0677">Repeat</keyword>
<evidence type="ECO:0000259" key="6">
    <source>
        <dbReference type="PROSITE" id="PS50157"/>
    </source>
</evidence>
<dbReference type="Proteomes" id="UP000054359">
    <property type="component" value="Unassembled WGS sequence"/>
</dbReference>
<dbReference type="PANTHER" id="PTHR46451:SF1">
    <property type="entry name" value="RAS-RESPONSIVE ELEMENT-BINDING PROTEIN 1"/>
    <property type="match status" value="1"/>
</dbReference>
<dbReference type="PROSITE" id="PS00028">
    <property type="entry name" value="ZINC_FINGER_C2H2_1"/>
    <property type="match status" value="1"/>
</dbReference>
<evidence type="ECO:0000256" key="4">
    <source>
        <dbReference type="ARBA" id="ARBA00022833"/>
    </source>
</evidence>
<dbReference type="SMART" id="SM00355">
    <property type="entry name" value="ZnF_C2H2"/>
    <property type="match status" value="2"/>
</dbReference>
<dbReference type="InterPro" id="IPR013087">
    <property type="entry name" value="Znf_C2H2_type"/>
</dbReference>
<name>A0A087UVA7_STEMI</name>
<organism evidence="7 8">
    <name type="scientific">Stegodyphus mimosarum</name>
    <name type="common">African social velvet spider</name>
    <dbReference type="NCBI Taxonomy" id="407821"/>
    <lineage>
        <taxon>Eukaryota</taxon>
        <taxon>Metazoa</taxon>
        <taxon>Ecdysozoa</taxon>
        <taxon>Arthropoda</taxon>
        <taxon>Chelicerata</taxon>
        <taxon>Arachnida</taxon>
        <taxon>Araneae</taxon>
        <taxon>Araneomorphae</taxon>
        <taxon>Entelegynae</taxon>
        <taxon>Eresoidea</taxon>
        <taxon>Eresidae</taxon>
        <taxon>Stegodyphus</taxon>
    </lineage>
</organism>
<feature type="non-terminal residue" evidence="7">
    <location>
        <position position="99"/>
    </location>
</feature>
<dbReference type="FunFam" id="3.30.160.60:FF:001732">
    <property type="entry name" value="Zgc:162936"/>
    <property type="match status" value="1"/>
</dbReference>
<protein>
    <submittedName>
        <fullName evidence="7">Zinc finger and BTB domain-containing protein 46</fullName>
    </submittedName>
</protein>
<evidence type="ECO:0000256" key="1">
    <source>
        <dbReference type="ARBA" id="ARBA00022723"/>
    </source>
</evidence>